<evidence type="ECO:0000256" key="1">
    <source>
        <dbReference type="ARBA" id="ARBA00003202"/>
    </source>
</evidence>
<dbReference type="Pfam" id="PF08574">
    <property type="entry name" value="Iwr1"/>
    <property type="match status" value="1"/>
</dbReference>
<evidence type="ECO:0000256" key="4">
    <source>
        <dbReference type="ARBA" id="ARBA00010218"/>
    </source>
</evidence>
<keyword evidence="9" id="KW-0539">Nucleus</keyword>
<dbReference type="GO" id="GO:0005634">
    <property type="term" value="C:nucleus"/>
    <property type="evidence" value="ECO:0007669"/>
    <property type="project" value="UniProtKB-SubCell"/>
</dbReference>
<evidence type="ECO:0000313" key="12">
    <source>
        <dbReference type="EMBL" id="KAL2089045.1"/>
    </source>
</evidence>
<accession>A0ABD1JQC0</accession>
<comment type="caution">
    <text evidence="12">The sequence shown here is derived from an EMBL/GenBank/DDBJ whole genome shotgun (WGS) entry which is preliminary data.</text>
</comment>
<keyword evidence="8" id="KW-0653">Protein transport</keyword>
<comment type="similarity">
    <text evidence="4">Belongs to the IWR1/SLC7A6OS family.</text>
</comment>
<evidence type="ECO:0000256" key="6">
    <source>
        <dbReference type="ARBA" id="ARBA00022448"/>
    </source>
</evidence>
<gene>
    <name evidence="12" type="ORF">ACEWY4_015944</name>
</gene>
<comment type="function">
    <text evidence="1">Directs RNA polymerase II nuclear import.</text>
</comment>
<keyword evidence="7" id="KW-0963">Cytoplasm</keyword>
<feature type="region of interest" description="Disordered" evidence="10">
    <location>
        <begin position="253"/>
        <end position="289"/>
    </location>
</feature>
<keyword evidence="6" id="KW-0813">Transport</keyword>
<protein>
    <recommendedName>
        <fullName evidence="5">Probable RNA polymerase II nuclear localization protein SLC7A6OS</fullName>
    </recommendedName>
</protein>
<feature type="compositionally biased region" description="Basic and acidic residues" evidence="10">
    <location>
        <begin position="132"/>
        <end position="145"/>
    </location>
</feature>
<evidence type="ECO:0000256" key="3">
    <source>
        <dbReference type="ARBA" id="ARBA00004496"/>
    </source>
</evidence>
<sequence>MDPSTTILRVKRKRGTDPADALLLACKRIRPESTTQPPGETVPEPDAKIENSVFKLVATVASQDAPVQPHVQEALARPRVAHALRPSVGSSKRIMGDLRSAKWSTRREERYRILSSHRAGLPTETQAPPSTEEVRDVEREAAQTEVDSRLPLGDVQVVDLVHEEEEHGKAPVKTVTPDPETILCNSVKMIREKLSVSGDRLGTEHREKEDDYVYDLYYQETVAPGWIQDILSVRPYQEEDELVPEVVAWEEEVYEDEDDENEEANWRNEYPDEEDSDVGSDAEERYGGCWDEEHSYSRRTWERYQREVLREFGEEEEDEDKDLDSD</sequence>
<evidence type="ECO:0000256" key="9">
    <source>
        <dbReference type="ARBA" id="ARBA00023242"/>
    </source>
</evidence>
<dbReference type="GO" id="GO:0005737">
    <property type="term" value="C:cytoplasm"/>
    <property type="evidence" value="ECO:0007669"/>
    <property type="project" value="UniProtKB-SubCell"/>
</dbReference>
<feature type="region of interest" description="Disordered" evidence="10">
    <location>
        <begin position="118"/>
        <end position="145"/>
    </location>
</feature>
<dbReference type="InterPro" id="IPR040218">
    <property type="entry name" value="SLC7A6OS"/>
</dbReference>
<dbReference type="Proteomes" id="UP001591681">
    <property type="component" value="Unassembled WGS sequence"/>
</dbReference>
<dbReference type="PANTHER" id="PTHR31196">
    <property type="entry name" value="RNA POLYMERASE II NUCLEAR LOCALIZATION PROTEIN SLC7A6OS-RELATED"/>
    <property type="match status" value="1"/>
</dbReference>
<evidence type="ECO:0000256" key="7">
    <source>
        <dbReference type="ARBA" id="ARBA00022490"/>
    </source>
</evidence>
<name>A0ABD1JQC0_9TELE</name>
<evidence type="ECO:0000313" key="13">
    <source>
        <dbReference type="Proteomes" id="UP001591681"/>
    </source>
</evidence>
<organism evidence="12 13">
    <name type="scientific">Coilia grayii</name>
    <name type="common">Gray's grenadier anchovy</name>
    <dbReference type="NCBI Taxonomy" id="363190"/>
    <lineage>
        <taxon>Eukaryota</taxon>
        <taxon>Metazoa</taxon>
        <taxon>Chordata</taxon>
        <taxon>Craniata</taxon>
        <taxon>Vertebrata</taxon>
        <taxon>Euteleostomi</taxon>
        <taxon>Actinopterygii</taxon>
        <taxon>Neopterygii</taxon>
        <taxon>Teleostei</taxon>
        <taxon>Clupei</taxon>
        <taxon>Clupeiformes</taxon>
        <taxon>Clupeoidei</taxon>
        <taxon>Engraulidae</taxon>
        <taxon>Coilinae</taxon>
        <taxon>Coilia</taxon>
    </lineage>
</organism>
<evidence type="ECO:0000256" key="8">
    <source>
        <dbReference type="ARBA" id="ARBA00022927"/>
    </source>
</evidence>
<feature type="compositionally biased region" description="Acidic residues" evidence="10">
    <location>
        <begin position="253"/>
        <end position="263"/>
    </location>
</feature>
<evidence type="ECO:0000256" key="10">
    <source>
        <dbReference type="SAM" id="MobiDB-lite"/>
    </source>
</evidence>
<keyword evidence="13" id="KW-1185">Reference proteome</keyword>
<dbReference type="InterPro" id="IPR013883">
    <property type="entry name" value="TF_Iwr1_dom"/>
</dbReference>
<dbReference type="AlphaFoldDB" id="A0ABD1JQC0"/>
<feature type="compositionally biased region" description="Acidic residues" evidence="10">
    <location>
        <begin position="271"/>
        <end position="281"/>
    </location>
</feature>
<reference evidence="12 13" key="1">
    <citation type="submission" date="2024-09" db="EMBL/GenBank/DDBJ databases">
        <title>A chromosome-level genome assembly of Gray's grenadier anchovy, Coilia grayii.</title>
        <authorList>
            <person name="Fu Z."/>
        </authorList>
    </citation>
    <scope>NUCLEOTIDE SEQUENCE [LARGE SCALE GENOMIC DNA]</scope>
    <source>
        <strain evidence="12">G4</strain>
        <tissue evidence="12">Muscle</tissue>
    </source>
</reference>
<evidence type="ECO:0000259" key="11">
    <source>
        <dbReference type="Pfam" id="PF08574"/>
    </source>
</evidence>
<evidence type="ECO:0000256" key="2">
    <source>
        <dbReference type="ARBA" id="ARBA00004123"/>
    </source>
</evidence>
<proteinExistence type="inferred from homology"/>
<evidence type="ECO:0000256" key="5">
    <source>
        <dbReference type="ARBA" id="ARBA00017036"/>
    </source>
</evidence>
<dbReference type="GO" id="GO:0015031">
    <property type="term" value="P:protein transport"/>
    <property type="evidence" value="ECO:0007669"/>
    <property type="project" value="UniProtKB-KW"/>
</dbReference>
<dbReference type="PANTHER" id="PTHR31196:SF2">
    <property type="entry name" value="RNA POLYMERASE II NUCLEAR LOCALIZATION PROTEIN SLC7A6OS-RELATED"/>
    <property type="match status" value="1"/>
</dbReference>
<dbReference type="EMBL" id="JBHFQA010000013">
    <property type="protein sequence ID" value="KAL2089045.1"/>
    <property type="molecule type" value="Genomic_DNA"/>
</dbReference>
<feature type="domain" description="Transcription factor Iwr1" evidence="11">
    <location>
        <begin position="210"/>
        <end position="274"/>
    </location>
</feature>
<comment type="subcellular location">
    <subcellularLocation>
        <location evidence="3">Cytoplasm</location>
    </subcellularLocation>
    <subcellularLocation>
        <location evidence="2">Nucleus</location>
    </subcellularLocation>
</comment>